<keyword evidence="3" id="KW-0472">Membrane</keyword>
<feature type="transmembrane region" description="Helical" evidence="3">
    <location>
        <begin position="287"/>
        <end position="308"/>
    </location>
</feature>
<dbReference type="GO" id="GO:0008381">
    <property type="term" value="F:mechanosensitive monoatomic ion channel activity"/>
    <property type="evidence" value="ECO:0007669"/>
    <property type="project" value="TreeGrafter"/>
</dbReference>
<keyword evidence="5" id="KW-1185">Reference proteome</keyword>
<dbReference type="GO" id="GO:0050982">
    <property type="term" value="P:detection of mechanical stimulus"/>
    <property type="evidence" value="ECO:0007669"/>
    <property type="project" value="TreeGrafter"/>
</dbReference>
<keyword evidence="3" id="KW-0812">Transmembrane</keyword>
<dbReference type="PANTHER" id="PTHR31618">
    <property type="entry name" value="MECHANOSENSITIVE ION CHANNEL PROTEIN 5"/>
    <property type="match status" value="1"/>
</dbReference>
<dbReference type="InterPro" id="IPR016688">
    <property type="entry name" value="MscS-like_plants/fungi"/>
</dbReference>
<dbReference type="GO" id="GO:0005886">
    <property type="term" value="C:plasma membrane"/>
    <property type="evidence" value="ECO:0007669"/>
    <property type="project" value="TreeGrafter"/>
</dbReference>
<feature type="transmembrane region" description="Helical" evidence="3">
    <location>
        <begin position="203"/>
        <end position="226"/>
    </location>
</feature>
<evidence type="ECO:0000256" key="1">
    <source>
        <dbReference type="ARBA" id="ARBA00004141"/>
    </source>
</evidence>
<evidence type="ECO:0000313" key="4">
    <source>
        <dbReference type="EMBL" id="KAI5445547.1"/>
    </source>
</evidence>
<dbReference type="GO" id="GO:0006820">
    <property type="term" value="P:monoatomic anion transport"/>
    <property type="evidence" value="ECO:0007669"/>
    <property type="project" value="TreeGrafter"/>
</dbReference>
<organism evidence="4 5">
    <name type="scientific">Pisum sativum</name>
    <name type="common">Garden pea</name>
    <name type="synonym">Lathyrus oleraceus</name>
    <dbReference type="NCBI Taxonomy" id="3888"/>
    <lineage>
        <taxon>Eukaryota</taxon>
        <taxon>Viridiplantae</taxon>
        <taxon>Streptophyta</taxon>
        <taxon>Embryophyta</taxon>
        <taxon>Tracheophyta</taxon>
        <taxon>Spermatophyta</taxon>
        <taxon>Magnoliopsida</taxon>
        <taxon>eudicotyledons</taxon>
        <taxon>Gunneridae</taxon>
        <taxon>Pentapetalae</taxon>
        <taxon>rosids</taxon>
        <taxon>fabids</taxon>
        <taxon>Fabales</taxon>
        <taxon>Fabaceae</taxon>
        <taxon>Papilionoideae</taxon>
        <taxon>50 kb inversion clade</taxon>
        <taxon>NPAAA clade</taxon>
        <taxon>Hologalegina</taxon>
        <taxon>IRL clade</taxon>
        <taxon>Fabeae</taxon>
        <taxon>Lathyrus</taxon>
    </lineage>
</organism>
<sequence>FFKFKSFKLCVKFRHFEETASYLFILFQLQYDSKNIVQNLESCLLLMEQQKTVKNNKTTNNEVVLRISNNQEIRDFGATQVAETSSHSKGSHAEELIELENVRSSFLGRSEFSKPKARMVEPPLPKDASFVAEKTQIKNSNSPNKKVLPRDVPDGIGTVITPRTPLIGTPREGEEVDDDDDEEEVYKTAEIEVSKRSGKKMKLMSWIELFAFVSILGFLIASLMVHNLQHKKIWSLELWKWCVLTLVIISGRLVTSWFINVLVFLIERNFLFKKKVLYFVYGVRKSVQAFIWLSLVLLAWSLVFHHGVKRTRKVTTILGYITRALASFVI</sequence>
<accession>A0A9D5GYG9</accession>
<dbReference type="EMBL" id="JAMSHJ010000001">
    <property type="protein sequence ID" value="KAI5445547.1"/>
    <property type="molecule type" value="Genomic_DNA"/>
</dbReference>
<dbReference type="AlphaFoldDB" id="A0A9D5GYG9"/>
<feature type="transmembrane region" description="Helical" evidence="3">
    <location>
        <begin position="238"/>
        <end position="266"/>
    </location>
</feature>
<keyword evidence="3" id="KW-1133">Transmembrane helix</keyword>
<feature type="non-terminal residue" evidence="4">
    <location>
        <position position="330"/>
    </location>
</feature>
<gene>
    <name evidence="4" type="ORF">KIW84_013687</name>
</gene>
<evidence type="ECO:0000256" key="3">
    <source>
        <dbReference type="SAM" id="Phobius"/>
    </source>
</evidence>
<evidence type="ECO:0000256" key="2">
    <source>
        <dbReference type="ARBA" id="ARBA00008017"/>
    </source>
</evidence>
<dbReference type="Gramene" id="Psat01G0368700-T2">
    <property type="protein sequence ID" value="KAI5445547.1"/>
    <property type="gene ID" value="KIW84_013687"/>
</dbReference>
<dbReference type="PANTHER" id="PTHR31618:SF7">
    <property type="entry name" value="MECHANOSENSITIVE ION CHANNEL PROTEIN"/>
    <property type="match status" value="1"/>
</dbReference>
<proteinExistence type="inferred from homology"/>
<comment type="similarity">
    <text evidence="2">Belongs to the MscS (TC 1.A.23) family.</text>
</comment>
<feature type="non-terminal residue" evidence="4">
    <location>
        <position position="1"/>
    </location>
</feature>
<evidence type="ECO:0000313" key="5">
    <source>
        <dbReference type="Proteomes" id="UP001058974"/>
    </source>
</evidence>
<comment type="subcellular location">
    <subcellularLocation>
        <location evidence="1">Membrane</location>
        <topology evidence="1">Multi-pass membrane protein</topology>
    </subcellularLocation>
</comment>
<dbReference type="Proteomes" id="UP001058974">
    <property type="component" value="Chromosome 1"/>
</dbReference>
<name>A0A9D5GYG9_PEA</name>
<reference evidence="4 5" key="1">
    <citation type="journal article" date="2022" name="Nat. Genet.">
        <title>Improved pea reference genome and pan-genome highlight genomic features and evolutionary characteristics.</title>
        <authorList>
            <person name="Yang T."/>
            <person name="Liu R."/>
            <person name="Luo Y."/>
            <person name="Hu S."/>
            <person name="Wang D."/>
            <person name="Wang C."/>
            <person name="Pandey M.K."/>
            <person name="Ge S."/>
            <person name="Xu Q."/>
            <person name="Li N."/>
            <person name="Li G."/>
            <person name="Huang Y."/>
            <person name="Saxena R.K."/>
            <person name="Ji Y."/>
            <person name="Li M."/>
            <person name="Yan X."/>
            <person name="He Y."/>
            <person name="Liu Y."/>
            <person name="Wang X."/>
            <person name="Xiang C."/>
            <person name="Varshney R.K."/>
            <person name="Ding H."/>
            <person name="Gao S."/>
            <person name="Zong X."/>
        </authorList>
    </citation>
    <scope>NUCLEOTIDE SEQUENCE [LARGE SCALE GENOMIC DNA]</scope>
    <source>
        <strain evidence="4 5">cv. Zhongwan 6</strain>
    </source>
</reference>
<comment type="caution">
    <text evidence="4">The sequence shown here is derived from an EMBL/GenBank/DDBJ whole genome shotgun (WGS) entry which is preliminary data.</text>
</comment>
<protein>
    <submittedName>
        <fullName evidence="4">Mechanosensitive ion channel protein 10, variant 2</fullName>
    </submittedName>
</protein>